<evidence type="ECO:0000256" key="11">
    <source>
        <dbReference type="ARBA" id="ARBA00023033"/>
    </source>
</evidence>
<evidence type="ECO:0000256" key="17">
    <source>
        <dbReference type="SAM" id="Phobius"/>
    </source>
</evidence>
<comment type="cofactor">
    <cofactor evidence="1 15">
        <name>heme</name>
        <dbReference type="ChEBI" id="CHEBI:30413"/>
    </cofactor>
</comment>
<dbReference type="GO" id="GO:0005506">
    <property type="term" value="F:iron ion binding"/>
    <property type="evidence" value="ECO:0007669"/>
    <property type="project" value="InterPro"/>
</dbReference>
<comment type="caution">
    <text evidence="18">The sequence shown here is derived from an EMBL/GenBank/DDBJ whole genome shotgun (WGS) entry which is preliminary data.</text>
</comment>
<keyword evidence="6 17" id="KW-0812">Transmembrane</keyword>
<evidence type="ECO:0000256" key="6">
    <source>
        <dbReference type="ARBA" id="ARBA00022692"/>
    </source>
</evidence>
<gene>
    <name evidence="18" type="ORF">P168DRAFT_266353</name>
</gene>
<evidence type="ECO:0000313" key="18">
    <source>
        <dbReference type="EMBL" id="PKY05667.1"/>
    </source>
</evidence>
<dbReference type="Gene3D" id="1.10.630.10">
    <property type="entry name" value="Cytochrome P450"/>
    <property type="match status" value="1"/>
</dbReference>
<evidence type="ECO:0000256" key="12">
    <source>
        <dbReference type="ARBA" id="ARBA00023136"/>
    </source>
</evidence>
<reference evidence="18" key="1">
    <citation type="submission" date="2016-12" db="EMBL/GenBank/DDBJ databases">
        <title>The genomes of Aspergillus section Nigri reveals drivers in fungal speciation.</title>
        <authorList>
            <consortium name="DOE Joint Genome Institute"/>
            <person name="Vesth T.C."/>
            <person name="Nybo J."/>
            <person name="Theobald S."/>
            <person name="Brandl J."/>
            <person name="Frisvad J.C."/>
            <person name="Nielsen K.F."/>
            <person name="Lyhne E.K."/>
            <person name="Kogle M.E."/>
            <person name="Kuo A."/>
            <person name="Riley R."/>
            <person name="Clum A."/>
            <person name="Nolan M."/>
            <person name="Lipzen A."/>
            <person name="Salamov A."/>
            <person name="Henrissat B."/>
            <person name="Wiebenga A."/>
            <person name="De vries R.P."/>
            <person name="Grigoriev I.V."/>
            <person name="Mortensen U.H."/>
            <person name="Andersen M.R."/>
            <person name="Baker S.E."/>
        </authorList>
    </citation>
    <scope>NUCLEOTIDE SEQUENCE</scope>
    <source>
        <strain evidence="18">IBT 28561</strain>
    </source>
</reference>
<name>A0A2I1D727_ASPC2</name>
<evidence type="ECO:0000256" key="2">
    <source>
        <dbReference type="ARBA" id="ARBA00004167"/>
    </source>
</evidence>
<sequence length="519" mass="59243">MGLVQGLVELLQLAVQSPLRLGISVAVGLLSYMIGLVIYRLYFHPLARFPGPKLAAATRWYEAYYDLKAPGGQFMFHYRKLHEQYGPIIRISPFEIHIQDSFFYEDLFSQSLPWDKGQHLAHRFNNPTATFGTPKHDVHRRRRAALNPFFSKRSIAQAAPMMQTQVDKLCDRLRREYSGTGKVLQMDWVWGCIASDIIVQYCFGEGYGFLEAPEFRSPFIHALVDLLDGVHVVTQFPIVTDLMNILPDWFVIMLQPRMKSVINFFNQLQLQIDEVLRNKDSVVKKNEQRTVFEALLQSDLPPEEVSRQRLHHEATLVVGAGFETTKYTLALSSFHIFSNPHIWKTLRQELEIAIPDPANPPSLTDLEKLPYLTACIQESIRLSYGIPGRNGRISQTFPLTYKSWVIPPGTLISMDNYAVAHDEAIFPDSCTFKPERWLGDPLAPDGKKLSRYLVSFGRGTRSCLGINLAHAELYIAMANVYRSFEFELYETGREAIDCAREMFLPQPKPGTQGVRVKVL</sequence>
<dbReference type="GO" id="GO:0020037">
    <property type="term" value="F:heme binding"/>
    <property type="evidence" value="ECO:0007669"/>
    <property type="project" value="InterPro"/>
</dbReference>
<dbReference type="InterPro" id="IPR017972">
    <property type="entry name" value="Cyt_P450_CS"/>
</dbReference>
<organism evidence="18 19">
    <name type="scientific">Aspergillus campestris (strain IBT 28561)</name>
    <dbReference type="NCBI Taxonomy" id="1392248"/>
    <lineage>
        <taxon>Eukaryota</taxon>
        <taxon>Fungi</taxon>
        <taxon>Dikarya</taxon>
        <taxon>Ascomycota</taxon>
        <taxon>Pezizomycotina</taxon>
        <taxon>Eurotiomycetes</taxon>
        <taxon>Eurotiomycetidae</taxon>
        <taxon>Eurotiales</taxon>
        <taxon>Aspergillaceae</taxon>
        <taxon>Aspergillus</taxon>
        <taxon>Aspergillus subgen. Circumdati</taxon>
    </lineage>
</organism>
<evidence type="ECO:0000256" key="5">
    <source>
        <dbReference type="ARBA" id="ARBA00022617"/>
    </source>
</evidence>
<comment type="pathway">
    <text evidence="3">Mycotoxin biosynthesis.</text>
</comment>
<keyword evidence="5 15" id="KW-0349">Heme</keyword>
<evidence type="ECO:0000256" key="15">
    <source>
        <dbReference type="PIRSR" id="PIRSR602401-1"/>
    </source>
</evidence>
<dbReference type="GO" id="GO:0016020">
    <property type="term" value="C:membrane"/>
    <property type="evidence" value="ECO:0007669"/>
    <property type="project" value="UniProtKB-SubCell"/>
</dbReference>
<dbReference type="SUPFAM" id="SSF48264">
    <property type="entry name" value="Cytochrome P450"/>
    <property type="match status" value="1"/>
</dbReference>
<dbReference type="RefSeq" id="XP_024694261.1">
    <property type="nucleotide sequence ID" value="XM_024834964.1"/>
</dbReference>
<evidence type="ECO:0000256" key="8">
    <source>
        <dbReference type="ARBA" id="ARBA00022989"/>
    </source>
</evidence>
<dbReference type="GO" id="GO:0004497">
    <property type="term" value="F:monooxygenase activity"/>
    <property type="evidence" value="ECO:0007669"/>
    <property type="project" value="UniProtKB-KW"/>
</dbReference>
<evidence type="ECO:0000256" key="7">
    <source>
        <dbReference type="ARBA" id="ARBA00022723"/>
    </source>
</evidence>
<dbReference type="InterPro" id="IPR001128">
    <property type="entry name" value="Cyt_P450"/>
</dbReference>
<keyword evidence="10 15" id="KW-0408">Iron</keyword>
<protein>
    <recommendedName>
        <fullName evidence="14">Cytochrome P450 monooxygenase otaC</fullName>
    </recommendedName>
</protein>
<dbReference type="PROSITE" id="PS00086">
    <property type="entry name" value="CYTOCHROME_P450"/>
    <property type="match status" value="1"/>
</dbReference>
<evidence type="ECO:0000256" key="13">
    <source>
        <dbReference type="ARBA" id="ARBA00051517"/>
    </source>
</evidence>
<dbReference type="InterPro" id="IPR002401">
    <property type="entry name" value="Cyt_P450_E_grp-I"/>
</dbReference>
<dbReference type="EMBL" id="MSFM01000004">
    <property type="protein sequence ID" value="PKY05667.1"/>
    <property type="molecule type" value="Genomic_DNA"/>
</dbReference>
<comment type="similarity">
    <text evidence="4 16">Belongs to the cytochrome P450 family.</text>
</comment>
<dbReference type="FunFam" id="1.10.630.10:FF:000069">
    <property type="entry name" value="Cytochrome P450, putative (Eurofung)"/>
    <property type="match status" value="1"/>
</dbReference>
<dbReference type="GeneID" id="36542488"/>
<comment type="subcellular location">
    <subcellularLocation>
        <location evidence="2">Membrane</location>
        <topology evidence="2">Single-pass membrane protein</topology>
    </subcellularLocation>
</comment>
<dbReference type="VEuPathDB" id="FungiDB:P168DRAFT_266353"/>
<dbReference type="InterPro" id="IPR050121">
    <property type="entry name" value="Cytochrome_P450_monoxygenase"/>
</dbReference>
<keyword evidence="9 16" id="KW-0560">Oxidoreductase</keyword>
<evidence type="ECO:0000256" key="10">
    <source>
        <dbReference type="ARBA" id="ARBA00023004"/>
    </source>
</evidence>
<dbReference type="PRINTS" id="PR00463">
    <property type="entry name" value="EP450I"/>
</dbReference>
<accession>A0A2I1D727</accession>
<dbReference type="OrthoDB" id="3945418at2759"/>
<evidence type="ECO:0000256" key="1">
    <source>
        <dbReference type="ARBA" id="ARBA00001971"/>
    </source>
</evidence>
<evidence type="ECO:0000313" key="19">
    <source>
        <dbReference type="Proteomes" id="UP000234254"/>
    </source>
</evidence>
<dbReference type="Pfam" id="PF00067">
    <property type="entry name" value="p450"/>
    <property type="match status" value="1"/>
</dbReference>
<dbReference type="InterPro" id="IPR036396">
    <property type="entry name" value="Cyt_P450_sf"/>
</dbReference>
<feature type="transmembrane region" description="Helical" evidence="17">
    <location>
        <begin position="20"/>
        <end position="43"/>
    </location>
</feature>
<evidence type="ECO:0000256" key="9">
    <source>
        <dbReference type="ARBA" id="ARBA00023002"/>
    </source>
</evidence>
<evidence type="ECO:0000256" key="4">
    <source>
        <dbReference type="ARBA" id="ARBA00010617"/>
    </source>
</evidence>
<feature type="binding site" description="axial binding residue" evidence="15">
    <location>
        <position position="463"/>
    </location>
    <ligand>
        <name>heme</name>
        <dbReference type="ChEBI" id="CHEBI:30413"/>
    </ligand>
    <ligandPart>
        <name>Fe</name>
        <dbReference type="ChEBI" id="CHEBI:18248"/>
    </ligandPart>
</feature>
<evidence type="ECO:0000256" key="14">
    <source>
        <dbReference type="ARBA" id="ARBA00069646"/>
    </source>
</evidence>
<dbReference type="PANTHER" id="PTHR24305">
    <property type="entry name" value="CYTOCHROME P450"/>
    <property type="match status" value="1"/>
</dbReference>
<evidence type="ECO:0000256" key="16">
    <source>
        <dbReference type="RuleBase" id="RU000461"/>
    </source>
</evidence>
<dbReference type="AlphaFoldDB" id="A0A2I1D727"/>
<keyword evidence="8 17" id="KW-1133">Transmembrane helix</keyword>
<keyword evidence="7 15" id="KW-0479">Metal-binding</keyword>
<dbReference type="CDD" id="cd11062">
    <property type="entry name" value="CYP58-like"/>
    <property type="match status" value="1"/>
</dbReference>
<keyword evidence="19" id="KW-1185">Reference proteome</keyword>
<comment type="catalytic activity">
    <reaction evidence="13">
        <text>7-methylmellein + 3 reduced [NADPH--hemoprotein reductase] + 3 O2 = 7-carboxymellein + 3 oxidized [NADPH--hemoprotein reductase] + 4 H2O + 4 H(+)</text>
        <dbReference type="Rhea" id="RHEA:72771"/>
        <dbReference type="Rhea" id="RHEA-COMP:11964"/>
        <dbReference type="Rhea" id="RHEA-COMP:11965"/>
        <dbReference type="ChEBI" id="CHEBI:15377"/>
        <dbReference type="ChEBI" id="CHEBI:15378"/>
        <dbReference type="ChEBI" id="CHEBI:15379"/>
        <dbReference type="ChEBI" id="CHEBI:57618"/>
        <dbReference type="ChEBI" id="CHEBI:58210"/>
        <dbReference type="ChEBI" id="CHEBI:192524"/>
        <dbReference type="ChEBI" id="CHEBI:192525"/>
    </reaction>
    <physiologicalReaction direction="left-to-right" evidence="13">
        <dbReference type="Rhea" id="RHEA:72772"/>
    </physiologicalReaction>
</comment>
<dbReference type="Proteomes" id="UP000234254">
    <property type="component" value="Unassembled WGS sequence"/>
</dbReference>
<dbReference type="GO" id="GO:0016705">
    <property type="term" value="F:oxidoreductase activity, acting on paired donors, with incorporation or reduction of molecular oxygen"/>
    <property type="evidence" value="ECO:0007669"/>
    <property type="project" value="InterPro"/>
</dbReference>
<proteinExistence type="inferred from homology"/>
<dbReference type="PRINTS" id="PR00385">
    <property type="entry name" value="P450"/>
</dbReference>
<keyword evidence="11 16" id="KW-0503">Monooxygenase</keyword>
<keyword evidence="12 17" id="KW-0472">Membrane</keyword>
<evidence type="ECO:0000256" key="3">
    <source>
        <dbReference type="ARBA" id="ARBA00004685"/>
    </source>
</evidence>
<dbReference type="PANTHER" id="PTHR24305:SF166">
    <property type="entry name" value="CYTOCHROME P450 12A4, MITOCHONDRIAL-RELATED"/>
    <property type="match status" value="1"/>
</dbReference>